<protein>
    <recommendedName>
        <fullName evidence="9">GMP synthase [glutamine-hydrolyzing]</fullName>
        <ecNumber evidence="9">6.3.5.2</ecNumber>
    </recommendedName>
    <alternativeName>
        <fullName evidence="9">GMP synthetase</fullName>
    </alternativeName>
    <alternativeName>
        <fullName evidence="9">Glutamine amidotransferase</fullName>
    </alternativeName>
</protein>
<dbReference type="SUPFAM" id="SSF54810">
    <property type="entry name" value="GMP synthetase C-terminal dimerisation domain"/>
    <property type="match status" value="1"/>
</dbReference>
<dbReference type="RefSeq" id="WP_004024834.1">
    <property type="nucleotide sequence ID" value="NZ_AWQU01000082.1"/>
</dbReference>
<accession>A0A084U3B8</accession>
<evidence type="ECO:0000256" key="5">
    <source>
        <dbReference type="ARBA" id="ARBA00022749"/>
    </source>
</evidence>
<comment type="function">
    <text evidence="1 9">Catalyzes the synthesis of GMP from XMP.</text>
</comment>
<dbReference type="NCBIfam" id="TIGR00884">
    <property type="entry name" value="guaA_Cterm"/>
    <property type="match status" value="1"/>
</dbReference>
<comment type="pathway">
    <text evidence="2 9">Purine metabolism; GMP biosynthesis; GMP from XMP (L-Gln route): step 1/1.</text>
</comment>
<sequence>MKHDLVLILDFGGQYTQLIARRIRECNVYCQIKPFDININEILQLKPKAIVLSGGPSDVNNDYGYQLDKDFWNKVNVPVLGICYGMQLMVKNNGGMVTNNHSTEFGKVDICLNNQIDLFCDIKPNQKCWMSHNDSVANTNNKFKVIASTSNCKFAAVKHIDKKWYGVQFHPEVTHTPFGKQMISNFLFLISDINPTWESKSIIEEQILKIKETIKDKKAICALSGGVDSLVAATLVSKAIGDNLLCVFVDHGLLRKNEKQEVFNMVNKIGLNVKFVNAEQLFLNQLKNIKEPEQKRKIIGNLFIKVFEKIKNELDESYQFLVQGTIYPDIVESGNKTNKTIKSHHNVGGLPKDMKFQLVEPLKELFKDEVRNVGVALNLPKENVYRQPFPGPGLGVRVIGEITKEKLDILKEADYIFRTKLLQSCTRLPWQYFAVILDSKSVGVVGDNRAYGYTICLRAVDTEDAMSCEWTKIDLNLLAEISSLITNTIPKVNRVVYDITNKPPGTIEWE</sequence>
<dbReference type="Gene3D" id="3.40.50.620">
    <property type="entry name" value="HUPs"/>
    <property type="match status" value="1"/>
</dbReference>
<dbReference type="CDD" id="cd01742">
    <property type="entry name" value="GATase1_GMP_Synthase"/>
    <property type="match status" value="1"/>
</dbReference>
<dbReference type="GeneID" id="96866668"/>
<evidence type="ECO:0000313" key="13">
    <source>
        <dbReference type="Proteomes" id="UP000028523"/>
    </source>
</evidence>
<comment type="catalytic activity">
    <reaction evidence="9">
        <text>XMP + L-glutamine + ATP + H2O = GMP + L-glutamate + AMP + diphosphate + 2 H(+)</text>
        <dbReference type="Rhea" id="RHEA:11680"/>
        <dbReference type="ChEBI" id="CHEBI:15377"/>
        <dbReference type="ChEBI" id="CHEBI:15378"/>
        <dbReference type="ChEBI" id="CHEBI:29985"/>
        <dbReference type="ChEBI" id="CHEBI:30616"/>
        <dbReference type="ChEBI" id="CHEBI:33019"/>
        <dbReference type="ChEBI" id="CHEBI:57464"/>
        <dbReference type="ChEBI" id="CHEBI:58115"/>
        <dbReference type="ChEBI" id="CHEBI:58359"/>
        <dbReference type="ChEBI" id="CHEBI:456215"/>
        <dbReference type="EC" id="6.3.5.2"/>
    </reaction>
</comment>
<feature type="binding site" evidence="10">
    <location>
        <begin position="224"/>
        <end position="230"/>
    </location>
    <ligand>
        <name>ATP</name>
        <dbReference type="ChEBI" id="CHEBI:30616"/>
    </ligand>
</feature>
<dbReference type="InterPro" id="IPR029062">
    <property type="entry name" value="Class_I_gatase-like"/>
</dbReference>
<dbReference type="NCBIfam" id="TIGR00888">
    <property type="entry name" value="guaA_Nterm"/>
    <property type="match status" value="1"/>
</dbReference>
<dbReference type="InterPro" id="IPR022310">
    <property type="entry name" value="NAD/GMP_synthase"/>
</dbReference>
<dbReference type="SUPFAM" id="SSF52402">
    <property type="entry name" value="Adenine nucleotide alpha hydrolases-like"/>
    <property type="match status" value="1"/>
</dbReference>
<dbReference type="HAMAP" id="MF_00344">
    <property type="entry name" value="GMP_synthase"/>
    <property type="match status" value="1"/>
</dbReference>
<dbReference type="PRINTS" id="PR00097">
    <property type="entry name" value="ANTSNTHASEII"/>
</dbReference>
<dbReference type="NCBIfam" id="NF000848">
    <property type="entry name" value="PRK00074.1"/>
    <property type="match status" value="1"/>
</dbReference>
<dbReference type="InterPro" id="IPR017926">
    <property type="entry name" value="GATASE"/>
</dbReference>
<evidence type="ECO:0000256" key="9">
    <source>
        <dbReference type="HAMAP-Rule" id="MF_00344"/>
    </source>
</evidence>
<dbReference type="PANTHER" id="PTHR11922">
    <property type="entry name" value="GMP SYNTHASE-RELATED"/>
    <property type="match status" value="1"/>
</dbReference>
<evidence type="ECO:0000256" key="1">
    <source>
        <dbReference type="ARBA" id="ARBA00002332"/>
    </source>
</evidence>
<dbReference type="InterPro" id="IPR022955">
    <property type="entry name" value="GMP_synthase"/>
</dbReference>
<organism evidence="12 13">
    <name type="scientific">Malacoplasma iowae DK-CPA</name>
    <dbReference type="NCBI Taxonomy" id="1394179"/>
    <lineage>
        <taxon>Bacteria</taxon>
        <taxon>Bacillati</taxon>
        <taxon>Mycoplasmatota</taxon>
        <taxon>Mycoplasmoidales</taxon>
        <taxon>Mycoplasmoidaceae</taxon>
        <taxon>Malacoplasma</taxon>
    </lineage>
</organism>
<dbReference type="GO" id="GO:0003921">
    <property type="term" value="F:GMP synthase activity"/>
    <property type="evidence" value="ECO:0007669"/>
    <property type="project" value="InterPro"/>
</dbReference>
<dbReference type="Gene3D" id="3.40.50.880">
    <property type="match status" value="1"/>
</dbReference>
<dbReference type="Pfam" id="PF00958">
    <property type="entry name" value="GMP_synt_C"/>
    <property type="match status" value="1"/>
</dbReference>
<evidence type="ECO:0000256" key="6">
    <source>
        <dbReference type="ARBA" id="ARBA00022755"/>
    </source>
</evidence>
<keyword evidence="6 9" id="KW-0658">Purine biosynthesis</keyword>
<evidence type="ECO:0000259" key="11">
    <source>
        <dbReference type="PROSITE" id="PS51553"/>
    </source>
</evidence>
<gene>
    <name evidence="9 12" type="primary">guaA</name>
    <name evidence="12" type="ORF">P271_290</name>
</gene>
<dbReference type="FunFam" id="3.40.50.620:FF:000001">
    <property type="entry name" value="GMP synthase [glutamine-hydrolyzing]"/>
    <property type="match status" value="1"/>
</dbReference>
<dbReference type="InterPro" id="IPR025777">
    <property type="entry name" value="GMPS_ATP_PPase_dom"/>
</dbReference>
<dbReference type="InterPro" id="IPR014729">
    <property type="entry name" value="Rossmann-like_a/b/a_fold"/>
</dbReference>
<dbReference type="EMBL" id="AWQU01000082">
    <property type="protein sequence ID" value="KFB07454.1"/>
    <property type="molecule type" value="Genomic_DNA"/>
</dbReference>
<dbReference type="FunFam" id="3.40.50.880:FF:000001">
    <property type="entry name" value="GMP synthase [glutamine-hydrolyzing]"/>
    <property type="match status" value="1"/>
</dbReference>
<dbReference type="UniPathway" id="UPA00189">
    <property type="reaction ID" value="UER00296"/>
</dbReference>
<evidence type="ECO:0000256" key="3">
    <source>
        <dbReference type="ARBA" id="ARBA00022598"/>
    </source>
</evidence>
<keyword evidence="4 9" id="KW-0547">Nucleotide-binding</keyword>
<dbReference type="GO" id="GO:0005524">
    <property type="term" value="F:ATP binding"/>
    <property type="evidence" value="ECO:0007669"/>
    <property type="project" value="UniProtKB-UniRule"/>
</dbReference>
<dbReference type="InterPro" id="IPR001674">
    <property type="entry name" value="GMP_synth_C"/>
</dbReference>
<dbReference type="PROSITE" id="PS51553">
    <property type="entry name" value="GMPS_ATP_PPASE"/>
    <property type="match status" value="1"/>
</dbReference>
<evidence type="ECO:0000256" key="2">
    <source>
        <dbReference type="ARBA" id="ARBA00005153"/>
    </source>
</evidence>
<dbReference type="Proteomes" id="UP000028523">
    <property type="component" value="Unassembled WGS sequence"/>
</dbReference>
<dbReference type="GO" id="GO:0005829">
    <property type="term" value="C:cytosol"/>
    <property type="evidence" value="ECO:0007669"/>
    <property type="project" value="TreeGrafter"/>
</dbReference>
<dbReference type="PANTHER" id="PTHR11922:SF2">
    <property type="entry name" value="GMP SYNTHASE [GLUTAMINE-HYDROLYZING]"/>
    <property type="match status" value="1"/>
</dbReference>
<dbReference type="AlphaFoldDB" id="A0A084U3B8"/>
<keyword evidence="8 9" id="KW-0315">Glutamine amidotransferase</keyword>
<dbReference type="PRINTS" id="PR00096">
    <property type="entry name" value="GATASE"/>
</dbReference>
<name>A0A084U3B8_MALIO</name>
<evidence type="ECO:0000256" key="7">
    <source>
        <dbReference type="ARBA" id="ARBA00022840"/>
    </source>
</evidence>
<proteinExistence type="inferred from homology"/>
<comment type="caution">
    <text evidence="12">The sequence shown here is derived from an EMBL/GenBank/DDBJ whole genome shotgun (WGS) entry which is preliminary data.</text>
</comment>
<dbReference type="Gene3D" id="3.30.300.10">
    <property type="match status" value="1"/>
</dbReference>
<keyword evidence="3 9" id="KW-0436">Ligase</keyword>
<evidence type="ECO:0000313" key="12">
    <source>
        <dbReference type="EMBL" id="KFB07454.1"/>
    </source>
</evidence>
<dbReference type="SUPFAM" id="SSF52317">
    <property type="entry name" value="Class I glutamine amidotransferase-like"/>
    <property type="match status" value="1"/>
</dbReference>
<keyword evidence="5 9" id="KW-0332">GMP biosynthesis</keyword>
<evidence type="ECO:0000256" key="4">
    <source>
        <dbReference type="ARBA" id="ARBA00022741"/>
    </source>
</evidence>
<dbReference type="PROSITE" id="PS51273">
    <property type="entry name" value="GATASE_TYPE_1"/>
    <property type="match status" value="1"/>
</dbReference>
<dbReference type="Pfam" id="PF00117">
    <property type="entry name" value="GATase"/>
    <property type="match status" value="1"/>
</dbReference>
<keyword evidence="7 9" id="KW-0067">ATP-binding</keyword>
<dbReference type="EC" id="6.3.5.2" evidence="9"/>
<feature type="active site" evidence="9">
    <location>
        <position position="172"/>
    </location>
</feature>
<dbReference type="CDD" id="cd01997">
    <property type="entry name" value="GMP_synthase_C"/>
    <property type="match status" value="1"/>
</dbReference>
<evidence type="ECO:0000256" key="8">
    <source>
        <dbReference type="ARBA" id="ARBA00022962"/>
    </source>
</evidence>
<keyword evidence="13" id="KW-1185">Reference proteome</keyword>
<dbReference type="InterPro" id="IPR004739">
    <property type="entry name" value="GMP_synth_GATase"/>
</dbReference>
<reference evidence="12 13" key="1">
    <citation type="journal article" date="2014" name="PLoS ONE">
        <title>Reduction of Hydrogen Peroxide Accumulation and Toxicity by a Catalase from Mycoplasma iowae.</title>
        <authorList>
            <person name="Pritchard R.E."/>
            <person name="Prassinos A.J."/>
            <person name="Osborne J.D."/>
            <person name="Raviv Z."/>
            <person name="Balish M.F."/>
        </authorList>
    </citation>
    <scope>NUCLEOTIDE SEQUENCE [LARGE SCALE GENOMIC DNA]</scope>
    <source>
        <strain evidence="12 13">DK-CPA</strain>
    </source>
</reference>
<evidence type="ECO:0000256" key="10">
    <source>
        <dbReference type="PROSITE-ProRule" id="PRU00886"/>
    </source>
</evidence>
<feature type="active site" description="Nucleophile" evidence="9">
    <location>
        <position position="83"/>
    </location>
</feature>
<dbReference type="FunFam" id="3.30.300.10:FF:000002">
    <property type="entry name" value="GMP synthase [glutamine-hydrolyzing]"/>
    <property type="match status" value="1"/>
</dbReference>
<feature type="domain" description="GMPS ATP-PPase" evidence="11">
    <location>
        <begin position="197"/>
        <end position="386"/>
    </location>
</feature>
<feature type="active site" evidence="9">
    <location>
        <position position="170"/>
    </location>
</feature>
<dbReference type="Pfam" id="PF02540">
    <property type="entry name" value="NAD_synthase"/>
    <property type="match status" value="1"/>
</dbReference>
<comment type="subunit">
    <text evidence="9">Homodimer.</text>
</comment>